<evidence type="ECO:0000256" key="1">
    <source>
        <dbReference type="SAM" id="MobiDB-lite"/>
    </source>
</evidence>
<organism evidence="3 4">
    <name type="scientific">Rhodocollybia butyracea</name>
    <dbReference type="NCBI Taxonomy" id="206335"/>
    <lineage>
        <taxon>Eukaryota</taxon>
        <taxon>Fungi</taxon>
        <taxon>Dikarya</taxon>
        <taxon>Basidiomycota</taxon>
        <taxon>Agaricomycotina</taxon>
        <taxon>Agaricomycetes</taxon>
        <taxon>Agaricomycetidae</taxon>
        <taxon>Agaricales</taxon>
        <taxon>Marasmiineae</taxon>
        <taxon>Omphalotaceae</taxon>
        <taxon>Rhodocollybia</taxon>
    </lineage>
</organism>
<feature type="region of interest" description="Disordered" evidence="1">
    <location>
        <begin position="64"/>
        <end position="89"/>
    </location>
</feature>
<dbReference type="Proteomes" id="UP000772434">
    <property type="component" value="Unassembled WGS sequence"/>
</dbReference>
<evidence type="ECO:0000313" key="4">
    <source>
        <dbReference type="Proteomes" id="UP000772434"/>
    </source>
</evidence>
<protein>
    <submittedName>
        <fullName evidence="3">Uncharacterized protein</fullName>
    </submittedName>
</protein>
<dbReference type="EMBL" id="JADNRY010000101">
    <property type="protein sequence ID" value="KAF9065604.1"/>
    <property type="molecule type" value="Genomic_DNA"/>
</dbReference>
<proteinExistence type="predicted"/>
<keyword evidence="2" id="KW-0732">Signal</keyword>
<feature type="compositionally biased region" description="Basic and acidic residues" evidence="1">
    <location>
        <begin position="79"/>
        <end position="89"/>
    </location>
</feature>
<accession>A0A9P5PLT7</accession>
<evidence type="ECO:0000256" key="2">
    <source>
        <dbReference type="SAM" id="SignalP"/>
    </source>
</evidence>
<keyword evidence="4" id="KW-1185">Reference proteome</keyword>
<feature type="signal peptide" evidence="2">
    <location>
        <begin position="1"/>
        <end position="19"/>
    </location>
</feature>
<sequence length="103" mass="11016">MKFTFTALATLLSISAVLAVPTLVTKREVDLDVADGSATTIWTVKRGEVDMDAAAANGPDTFWAKRAESGDQSGEVDTDVPKKKLAKSEDNSNDIDLLGLFLE</sequence>
<comment type="caution">
    <text evidence="3">The sequence shown here is derived from an EMBL/GenBank/DDBJ whole genome shotgun (WGS) entry which is preliminary data.</text>
</comment>
<name>A0A9P5PLT7_9AGAR</name>
<reference evidence="3" key="1">
    <citation type="submission" date="2020-11" db="EMBL/GenBank/DDBJ databases">
        <authorList>
            <consortium name="DOE Joint Genome Institute"/>
            <person name="Ahrendt S."/>
            <person name="Riley R."/>
            <person name="Andreopoulos W."/>
            <person name="Labutti K."/>
            <person name="Pangilinan J."/>
            <person name="Ruiz-Duenas F.J."/>
            <person name="Barrasa J.M."/>
            <person name="Sanchez-Garcia M."/>
            <person name="Camarero S."/>
            <person name="Miyauchi S."/>
            <person name="Serrano A."/>
            <person name="Linde D."/>
            <person name="Babiker R."/>
            <person name="Drula E."/>
            <person name="Ayuso-Fernandez I."/>
            <person name="Pacheco R."/>
            <person name="Padilla G."/>
            <person name="Ferreira P."/>
            <person name="Barriuso J."/>
            <person name="Kellner H."/>
            <person name="Castanera R."/>
            <person name="Alfaro M."/>
            <person name="Ramirez L."/>
            <person name="Pisabarro A.G."/>
            <person name="Kuo A."/>
            <person name="Tritt A."/>
            <person name="Lipzen A."/>
            <person name="He G."/>
            <person name="Yan M."/>
            <person name="Ng V."/>
            <person name="Cullen D."/>
            <person name="Martin F."/>
            <person name="Rosso M.-N."/>
            <person name="Henrissat B."/>
            <person name="Hibbett D."/>
            <person name="Martinez A.T."/>
            <person name="Grigoriev I.V."/>
        </authorList>
    </citation>
    <scope>NUCLEOTIDE SEQUENCE</scope>
    <source>
        <strain evidence="3">AH 40177</strain>
    </source>
</reference>
<evidence type="ECO:0000313" key="3">
    <source>
        <dbReference type="EMBL" id="KAF9065604.1"/>
    </source>
</evidence>
<dbReference type="AlphaFoldDB" id="A0A9P5PLT7"/>
<feature type="chain" id="PRO_5040321272" evidence="2">
    <location>
        <begin position="20"/>
        <end position="103"/>
    </location>
</feature>
<gene>
    <name evidence="3" type="ORF">BDP27DRAFT_1366299</name>
</gene>